<comment type="caution">
    <text evidence="2">The sequence shown here is derived from an EMBL/GenBank/DDBJ whole genome shotgun (WGS) entry which is preliminary data.</text>
</comment>
<evidence type="ECO:0000313" key="2">
    <source>
        <dbReference type="EMBL" id="KAK7690800.1"/>
    </source>
</evidence>
<dbReference type="Proteomes" id="UP001385951">
    <property type="component" value="Unassembled WGS sequence"/>
</dbReference>
<protein>
    <submittedName>
        <fullName evidence="2">Uncharacterized protein</fullName>
    </submittedName>
</protein>
<dbReference type="EMBL" id="JASBNA010000006">
    <property type="protein sequence ID" value="KAK7690800.1"/>
    <property type="molecule type" value="Genomic_DNA"/>
</dbReference>
<proteinExistence type="predicted"/>
<evidence type="ECO:0000313" key="3">
    <source>
        <dbReference type="Proteomes" id="UP001385951"/>
    </source>
</evidence>
<dbReference type="AlphaFoldDB" id="A0AAW0GHV8"/>
<organism evidence="2 3">
    <name type="scientific">Cerrena zonata</name>
    <dbReference type="NCBI Taxonomy" id="2478898"/>
    <lineage>
        <taxon>Eukaryota</taxon>
        <taxon>Fungi</taxon>
        <taxon>Dikarya</taxon>
        <taxon>Basidiomycota</taxon>
        <taxon>Agaricomycotina</taxon>
        <taxon>Agaricomycetes</taxon>
        <taxon>Polyporales</taxon>
        <taxon>Cerrenaceae</taxon>
        <taxon>Cerrena</taxon>
    </lineage>
</organism>
<name>A0AAW0GHV8_9APHY</name>
<reference evidence="2 3" key="1">
    <citation type="submission" date="2022-09" db="EMBL/GenBank/DDBJ databases">
        <authorList>
            <person name="Palmer J.M."/>
        </authorList>
    </citation>
    <scope>NUCLEOTIDE SEQUENCE [LARGE SCALE GENOMIC DNA]</scope>
    <source>
        <strain evidence="2 3">DSM 7382</strain>
    </source>
</reference>
<sequence length="135" mass="15077">MSLHVPLSSQSKGRVLFATSQLHIQWIVAYYDRGEQHEDAGPLSSEAQKSARYPEPYYELDNSMSCRCRAAVYLTTATFYNIMACRVFRLIRLAGPTNTWASTTGTAMQMSDLRFSGSSRTDEGTATFEIETPSS</sequence>
<gene>
    <name evidence="2" type="ORF">QCA50_005900</name>
</gene>
<accession>A0AAW0GHV8</accession>
<feature type="region of interest" description="Disordered" evidence="1">
    <location>
        <begin position="115"/>
        <end position="135"/>
    </location>
</feature>
<evidence type="ECO:0000256" key="1">
    <source>
        <dbReference type="SAM" id="MobiDB-lite"/>
    </source>
</evidence>
<keyword evidence="3" id="KW-1185">Reference proteome</keyword>